<evidence type="ECO:0000313" key="3">
    <source>
        <dbReference type="EMBL" id="TDG94805.1"/>
    </source>
</evidence>
<dbReference type="PANTHER" id="PTHR39201:SF1">
    <property type="entry name" value="FLAVODOXIN-LIKE DOMAIN-CONTAINING PROTEIN"/>
    <property type="match status" value="1"/>
</dbReference>
<name>A0A224VE53_9LACO</name>
<dbReference type="EMBL" id="PUFL01000009">
    <property type="protein sequence ID" value="TDG94805.1"/>
    <property type="molecule type" value="Genomic_DNA"/>
</dbReference>
<dbReference type="Proteomes" id="UP000294668">
    <property type="component" value="Unassembled WGS sequence"/>
</dbReference>
<gene>
    <name evidence="2" type="primary">fldA_1</name>
    <name evidence="3" type="ORF">C5L28_000844</name>
    <name evidence="2" type="ORF">LPKJCM_00494</name>
</gene>
<dbReference type="GO" id="GO:0010181">
    <property type="term" value="F:FMN binding"/>
    <property type="evidence" value="ECO:0007669"/>
    <property type="project" value="InterPro"/>
</dbReference>
<dbReference type="PANTHER" id="PTHR39201">
    <property type="entry name" value="EXPORTED PROTEIN-RELATED"/>
    <property type="match status" value="1"/>
</dbReference>
<dbReference type="GO" id="GO:0016651">
    <property type="term" value="F:oxidoreductase activity, acting on NAD(P)H"/>
    <property type="evidence" value="ECO:0007669"/>
    <property type="project" value="UniProtKB-ARBA"/>
</dbReference>
<reference evidence="3" key="3">
    <citation type="submission" date="2019-02" db="EMBL/GenBank/DDBJ databases">
        <authorList>
            <person name="Buron G."/>
            <person name="Chaylann A."/>
            <person name="Dolejs I."/>
            <person name="Forster J."/>
            <person name="Miks M.H."/>
        </authorList>
    </citation>
    <scope>NUCLEOTIDE SEQUENCE</scope>
    <source>
        <strain evidence="3">DSM 10551</strain>
    </source>
</reference>
<dbReference type="Gene3D" id="3.40.50.360">
    <property type="match status" value="1"/>
</dbReference>
<reference evidence="2 4" key="1">
    <citation type="journal article" date="2017" name="Biosci Microbiota Food Health">
        <title>Genomic characterization reconfirms the taxonomic status of Lactobacillus parakefiri.</title>
        <authorList>
            <person name="Tanizawa Y."/>
            <person name="Kobayashi H."/>
            <person name="Kaminuma E."/>
            <person name="Sakamoto M."/>
            <person name="Ohkuma M."/>
            <person name="Nakamura Y."/>
            <person name="Arita M."/>
            <person name="Tohno M."/>
        </authorList>
    </citation>
    <scope>NUCLEOTIDE SEQUENCE [LARGE SCALE GENOMIC DNA]</scope>
    <source>
        <strain evidence="2 4">JCM 8573</strain>
    </source>
</reference>
<dbReference type="RefSeq" id="WP_057962125.1">
    <property type="nucleotide sequence ID" value="NZ_BAAAXO010000039.1"/>
</dbReference>
<reference evidence="3 5" key="2">
    <citation type="journal article" date="2019" name="Appl. Microbiol. Biotechnol.">
        <title>Uncovering carbohydrate metabolism through a genotype-phenotype association study of 56 lactic acid bacteria genomes.</title>
        <authorList>
            <person name="Buron-Moles G."/>
            <person name="Chailyan A."/>
            <person name="Dolejs I."/>
            <person name="Forster J."/>
            <person name="Miks M.H."/>
        </authorList>
    </citation>
    <scope>NUCLEOTIDE SEQUENCE [LARGE SCALE GENOMIC DNA]</scope>
    <source>
        <strain evidence="3 5">DSM 10551</strain>
    </source>
</reference>
<dbReference type="OrthoDB" id="9806505at2"/>
<dbReference type="Proteomes" id="UP000214739">
    <property type="component" value="Unassembled WGS sequence"/>
</dbReference>
<dbReference type="EMBL" id="BDGB01000029">
    <property type="protein sequence ID" value="GAW71413.1"/>
    <property type="molecule type" value="Genomic_DNA"/>
</dbReference>
<proteinExistence type="predicted"/>
<feature type="domain" description="Flavodoxin-like" evidence="1">
    <location>
        <begin position="3"/>
        <end position="130"/>
    </location>
</feature>
<dbReference type="SUPFAM" id="SSF52218">
    <property type="entry name" value="Flavoproteins"/>
    <property type="match status" value="1"/>
</dbReference>
<dbReference type="InterPro" id="IPR029039">
    <property type="entry name" value="Flavoprotein-like_sf"/>
</dbReference>
<keyword evidence="5" id="KW-1185">Reference proteome</keyword>
<comment type="caution">
    <text evidence="2">The sequence shown here is derived from an EMBL/GenBank/DDBJ whole genome shotgun (WGS) entry which is preliminary data.</text>
</comment>
<dbReference type="AlphaFoldDB" id="A0A224VE53"/>
<evidence type="ECO:0000259" key="1">
    <source>
        <dbReference type="Pfam" id="PF12682"/>
    </source>
</evidence>
<evidence type="ECO:0000313" key="5">
    <source>
        <dbReference type="Proteomes" id="UP000294668"/>
    </source>
</evidence>
<dbReference type="Pfam" id="PF12682">
    <property type="entry name" value="Flavodoxin_4"/>
    <property type="match status" value="1"/>
</dbReference>
<evidence type="ECO:0000313" key="4">
    <source>
        <dbReference type="Proteomes" id="UP000214739"/>
    </source>
</evidence>
<protein>
    <submittedName>
        <fullName evidence="2">Flavodoxin</fullName>
    </submittedName>
</protein>
<dbReference type="InterPro" id="IPR008254">
    <property type="entry name" value="Flavodoxin/NO_synth"/>
</dbReference>
<sequence>MTKSLIMYFSLSGATKTAAETIRKYTHSDIIRLEPKTPYPTGYSQYSKVGMQQMQDKANVAIKTKIPDLHQYDYIFVGYPTWDGQVPRIINTMFAENDFSGSCVVPFSTSVSTSFEDTLGSLKAAVGDGVSIVGGFRYSGEGQARDYLNTYNLTD</sequence>
<organism evidence="2 4">
    <name type="scientific">Lentilactobacillus parakefiri</name>
    <dbReference type="NCBI Taxonomy" id="152332"/>
    <lineage>
        <taxon>Bacteria</taxon>
        <taxon>Bacillati</taxon>
        <taxon>Bacillota</taxon>
        <taxon>Bacilli</taxon>
        <taxon>Lactobacillales</taxon>
        <taxon>Lactobacillaceae</taxon>
        <taxon>Lentilactobacillus</taxon>
    </lineage>
</organism>
<accession>A0A224VE53</accession>
<evidence type="ECO:0000313" key="2">
    <source>
        <dbReference type="EMBL" id="GAW71413.1"/>
    </source>
</evidence>